<organism evidence="2 3">
    <name type="scientific">Cytospora paraplurivora</name>
    <dbReference type="NCBI Taxonomy" id="2898453"/>
    <lineage>
        <taxon>Eukaryota</taxon>
        <taxon>Fungi</taxon>
        <taxon>Dikarya</taxon>
        <taxon>Ascomycota</taxon>
        <taxon>Pezizomycotina</taxon>
        <taxon>Sordariomycetes</taxon>
        <taxon>Sordariomycetidae</taxon>
        <taxon>Diaporthales</taxon>
        <taxon>Cytosporaceae</taxon>
        <taxon>Cytospora</taxon>
    </lineage>
</organism>
<proteinExistence type="predicted"/>
<accession>A0AAN9TX57</accession>
<sequence>MSTTPTETVFQHEPLPDRKWIRLITIDPDLVDGNIACTLHLFDGTSRPKYVALSYLWGDPAPKHTIYINGMTRRIHENLWQFLHRSWRQKATEYFWIDSICLDQDSHSELNEQVQLMGDIYYQAHHVLSWLGEHPLDIEALQIMVEYGNDPLELELLDNDRMSESDRAQNPIFVWWAFKRLSLGTTYWERVWVLQEVICAKHCSVVCGPVQIDFEDLISQLDTANNGLEEWARQGEDLGLFKLASLRTALKSRRRLHILRLVTMSSGCKSTREVDQVYGLLGLASRFDPDFDSQALKVDYDKTLHQVSWDVACLCTETVHGLGSSRRFDDIDFHDLIEFLCSMPVFQDHESTLAERAVTVGAHLEAYSIAPATPGNWRRQAQVARKVYQAIASTWRYANSSWIRLIWEEALSDALRKAVGCRHSACMKGCFTGNMRVEPEPSGPEAGPICQSQGLILGLSLLACAFNEKLPSSKDKETQYISPSSHGWFCAAHMSRHQVAEALRVIPFEFNLRRGKEVQVGMICAASSETCDYSTFSLSIADEGLILEVIQNAEP</sequence>
<comment type="caution">
    <text evidence="2">The sequence shown here is derived from an EMBL/GenBank/DDBJ whole genome shotgun (WGS) entry which is preliminary data.</text>
</comment>
<dbReference type="PANTHER" id="PTHR24148">
    <property type="entry name" value="ANKYRIN REPEAT DOMAIN-CONTAINING PROTEIN 39 HOMOLOG-RELATED"/>
    <property type="match status" value="1"/>
</dbReference>
<keyword evidence="3" id="KW-1185">Reference proteome</keyword>
<dbReference type="InterPro" id="IPR052895">
    <property type="entry name" value="HetReg/Transcr_Mod"/>
</dbReference>
<evidence type="ECO:0000313" key="2">
    <source>
        <dbReference type="EMBL" id="KAK7731059.1"/>
    </source>
</evidence>
<evidence type="ECO:0000313" key="3">
    <source>
        <dbReference type="Proteomes" id="UP001320245"/>
    </source>
</evidence>
<name>A0AAN9TX57_9PEZI</name>
<dbReference type="EMBL" id="JAJSPL020000058">
    <property type="protein sequence ID" value="KAK7731059.1"/>
    <property type="molecule type" value="Genomic_DNA"/>
</dbReference>
<feature type="domain" description="Heterokaryon incompatibility" evidence="1">
    <location>
        <begin position="50"/>
        <end position="196"/>
    </location>
</feature>
<dbReference type="InterPro" id="IPR010730">
    <property type="entry name" value="HET"/>
</dbReference>
<dbReference type="PANTHER" id="PTHR24148:SF73">
    <property type="entry name" value="HET DOMAIN PROTEIN (AFU_ORTHOLOGUE AFUA_8G01020)"/>
    <property type="match status" value="1"/>
</dbReference>
<gene>
    <name evidence="2" type="ORF">SLS53_008861</name>
</gene>
<dbReference type="Pfam" id="PF06985">
    <property type="entry name" value="HET"/>
    <property type="match status" value="1"/>
</dbReference>
<protein>
    <recommendedName>
        <fullName evidence="1">Heterokaryon incompatibility domain-containing protein</fullName>
    </recommendedName>
</protein>
<evidence type="ECO:0000259" key="1">
    <source>
        <dbReference type="Pfam" id="PF06985"/>
    </source>
</evidence>
<dbReference type="AlphaFoldDB" id="A0AAN9TX57"/>
<dbReference type="Proteomes" id="UP001320245">
    <property type="component" value="Unassembled WGS sequence"/>
</dbReference>
<reference evidence="2 3" key="1">
    <citation type="journal article" date="2023" name="PLoS ONE">
        <title>Cytospora paraplurivora sp. nov. isolated from orchards with fruit tree decline syndrome in Ontario, Canada.</title>
        <authorList>
            <person name="Ilyukhin E."/>
            <person name="Nguyen H.D.T."/>
            <person name="Castle A.J."/>
            <person name="Ellouze W."/>
        </authorList>
    </citation>
    <scope>NUCLEOTIDE SEQUENCE [LARGE SCALE GENOMIC DNA]</scope>
    <source>
        <strain evidence="2 3">FDS-564</strain>
    </source>
</reference>